<name>A0A9P0JEF4_APHGO</name>
<dbReference type="EC" id="2.4.1.17" evidence="12"/>
<feature type="chain" id="PRO_5040537484" description="UDP-glucuronosyltransferase" evidence="12">
    <location>
        <begin position="28"/>
        <end position="519"/>
    </location>
</feature>
<dbReference type="PANTHER" id="PTHR48043:SF145">
    <property type="entry name" value="FI06409P-RELATED"/>
    <property type="match status" value="1"/>
</dbReference>
<dbReference type="Gene3D" id="3.40.50.2000">
    <property type="entry name" value="Glycogen Phosphorylase B"/>
    <property type="match status" value="1"/>
</dbReference>
<evidence type="ECO:0000256" key="7">
    <source>
        <dbReference type="ARBA" id="ARBA00022989"/>
    </source>
</evidence>
<proteinExistence type="inferred from homology"/>
<evidence type="ECO:0000256" key="2">
    <source>
        <dbReference type="ARBA" id="ARBA00009995"/>
    </source>
</evidence>
<evidence type="ECO:0000256" key="9">
    <source>
        <dbReference type="ARBA" id="ARBA00023180"/>
    </source>
</evidence>
<dbReference type="GO" id="GO:0015020">
    <property type="term" value="F:glucuronosyltransferase activity"/>
    <property type="evidence" value="ECO:0007669"/>
    <property type="project" value="UniProtKB-EC"/>
</dbReference>
<comment type="catalytic activity">
    <reaction evidence="12">
        <text>glucuronate acceptor + UDP-alpha-D-glucuronate = acceptor beta-D-glucuronoside + UDP + H(+)</text>
        <dbReference type="Rhea" id="RHEA:21032"/>
        <dbReference type="ChEBI" id="CHEBI:15378"/>
        <dbReference type="ChEBI" id="CHEBI:58052"/>
        <dbReference type="ChEBI" id="CHEBI:58223"/>
        <dbReference type="ChEBI" id="CHEBI:132367"/>
        <dbReference type="ChEBI" id="CHEBI:132368"/>
        <dbReference type="EC" id="2.4.1.17"/>
    </reaction>
</comment>
<feature type="signal peptide" evidence="12">
    <location>
        <begin position="1"/>
        <end position="27"/>
    </location>
</feature>
<dbReference type="GO" id="GO:0016020">
    <property type="term" value="C:membrane"/>
    <property type="evidence" value="ECO:0007669"/>
    <property type="project" value="UniProtKB-SubCell"/>
</dbReference>
<gene>
    <name evidence="13" type="ORF">APHIGO_LOCUS11110</name>
</gene>
<keyword evidence="4 11" id="KW-0808">Transferase</keyword>
<evidence type="ECO:0000256" key="10">
    <source>
        <dbReference type="ARBA" id="ARBA00046288"/>
    </source>
</evidence>
<dbReference type="Proteomes" id="UP001154329">
    <property type="component" value="Chromosome 4"/>
</dbReference>
<evidence type="ECO:0000313" key="13">
    <source>
        <dbReference type="EMBL" id="CAH1737607.1"/>
    </source>
</evidence>
<keyword evidence="5 12" id="KW-0812">Transmembrane</keyword>
<dbReference type="CDD" id="cd03784">
    <property type="entry name" value="GT1_Gtf-like"/>
    <property type="match status" value="1"/>
</dbReference>
<keyword evidence="3 11" id="KW-0328">Glycosyltransferase</keyword>
<evidence type="ECO:0000313" key="14">
    <source>
        <dbReference type="Proteomes" id="UP001154329"/>
    </source>
</evidence>
<reference evidence="13" key="1">
    <citation type="submission" date="2022-02" db="EMBL/GenBank/DDBJ databases">
        <authorList>
            <person name="King R."/>
        </authorList>
    </citation>
    <scope>NUCLEOTIDE SEQUENCE</scope>
</reference>
<dbReference type="PANTHER" id="PTHR48043">
    <property type="entry name" value="EG:EG0003.4 PROTEIN-RELATED"/>
    <property type="match status" value="1"/>
</dbReference>
<keyword evidence="9" id="KW-0325">Glycoprotein</keyword>
<dbReference type="AlphaFoldDB" id="A0A9P0JEF4"/>
<protein>
    <recommendedName>
        <fullName evidence="12">UDP-glucuronosyltransferase</fullName>
        <ecNumber evidence="12">2.4.1.17</ecNumber>
    </recommendedName>
</protein>
<dbReference type="SUPFAM" id="SSF53756">
    <property type="entry name" value="UDP-Glycosyltransferase/glycogen phosphorylase"/>
    <property type="match status" value="1"/>
</dbReference>
<feature type="transmembrane region" description="Helical" evidence="12">
    <location>
        <begin position="472"/>
        <end position="496"/>
    </location>
</feature>
<keyword evidence="14" id="KW-1185">Reference proteome</keyword>
<dbReference type="PROSITE" id="PS00375">
    <property type="entry name" value="UDPGT"/>
    <property type="match status" value="1"/>
</dbReference>
<comment type="similarity">
    <text evidence="2 11">Belongs to the UDP-glycosyltransferase family.</text>
</comment>
<keyword evidence="6" id="KW-0256">Endoplasmic reticulum</keyword>
<evidence type="ECO:0000256" key="4">
    <source>
        <dbReference type="ARBA" id="ARBA00022679"/>
    </source>
</evidence>
<evidence type="ECO:0000256" key="5">
    <source>
        <dbReference type="ARBA" id="ARBA00022692"/>
    </source>
</evidence>
<evidence type="ECO:0000256" key="3">
    <source>
        <dbReference type="ARBA" id="ARBA00022676"/>
    </source>
</evidence>
<dbReference type="InterPro" id="IPR002213">
    <property type="entry name" value="UDP_glucos_trans"/>
</dbReference>
<evidence type="ECO:0000256" key="1">
    <source>
        <dbReference type="ARBA" id="ARBA00004240"/>
    </source>
</evidence>
<organism evidence="13 14">
    <name type="scientific">Aphis gossypii</name>
    <name type="common">Cotton aphid</name>
    <dbReference type="NCBI Taxonomy" id="80765"/>
    <lineage>
        <taxon>Eukaryota</taxon>
        <taxon>Metazoa</taxon>
        <taxon>Ecdysozoa</taxon>
        <taxon>Arthropoda</taxon>
        <taxon>Hexapoda</taxon>
        <taxon>Insecta</taxon>
        <taxon>Pterygota</taxon>
        <taxon>Neoptera</taxon>
        <taxon>Paraneoptera</taxon>
        <taxon>Hemiptera</taxon>
        <taxon>Sternorrhyncha</taxon>
        <taxon>Aphidomorpha</taxon>
        <taxon>Aphidoidea</taxon>
        <taxon>Aphididae</taxon>
        <taxon>Aphidini</taxon>
        <taxon>Aphis</taxon>
        <taxon>Aphis</taxon>
    </lineage>
</organism>
<dbReference type="GO" id="GO:0005783">
    <property type="term" value="C:endoplasmic reticulum"/>
    <property type="evidence" value="ECO:0007669"/>
    <property type="project" value="UniProtKB-SubCell"/>
</dbReference>
<accession>A0A9P0JEF4</accession>
<dbReference type="Pfam" id="PF00201">
    <property type="entry name" value="UDPGT"/>
    <property type="match status" value="1"/>
</dbReference>
<evidence type="ECO:0000256" key="8">
    <source>
        <dbReference type="ARBA" id="ARBA00023136"/>
    </source>
</evidence>
<dbReference type="InterPro" id="IPR035595">
    <property type="entry name" value="UDP_glycos_trans_CS"/>
</dbReference>
<keyword evidence="7 12" id="KW-1133">Transmembrane helix</keyword>
<evidence type="ECO:0000256" key="12">
    <source>
        <dbReference type="RuleBase" id="RU362059"/>
    </source>
</evidence>
<dbReference type="InterPro" id="IPR050271">
    <property type="entry name" value="UDP-glycosyltransferase"/>
</dbReference>
<comment type="subcellular location">
    <subcellularLocation>
        <location evidence="10">Endomembrane system</location>
        <topology evidence="10">Single-pass type I membrane protein</topology>
    </subcellularLocation>
    <subcellularLocation>
        <location evidence="1">Endoplasmic reticulum</location>
    </subcellularLocation>
    <subcellularLocation>
        <location evidence="12">Membrane</location>
        <topology evidence="12">Single-pass membrane protein</topology>
    </subcellularLocation>
</comment>
<reference evidence="13" key="2">
    <citation type="submission" date="2022-10" db="EMBL/GenBank/DDBJ databases">
        <authorList>
            <consortium name="ENA_rothamsted_submissions"/>
            <consortium name="culmorum"/>
            <person name="King R."/>
        </authorList>
    </citation>
    <scope>NUCLEOTIDE SEQUENCE</scope>
</reference>
<evidence type="ECO:0000256" key="11">
    <source>
        <dbReference type="RuleBase" id="RU003718"/>
    </source>
</evidence>
<evidence type="ECO:0000256" key="6">
    <source>
        <dbReference type="ARBA" id="ARBA00022824"/>
    </source>
</evidence>
<dbReference type="FunFam" id="3.40.50.2000:FF:000050">
    <property type="entry name" value="UDP-glucuronosyltransferase"/>
    <property type="match status" value="1"/>
</dbReference>
<dbReference type="EMBL" id="OU899037">
    <property type="protein sequence ID" value="CAH1737607.1"/>
    <property type="molecule type" value="Genomic_DNA"/>
</dbReference>
<sequence>MNISQKSVVSILIFTLFSFTFIQPGNAARILAIETFAGKSHWNFMSAVLRALTDNGHNVTAFTPFLDGNRENYTEIDMSSMFEIKIGMDVVKKRQQFNNQLTSTSYMMKLGRQNCEILNKNDQLNNILANKLQTDFDAIIIEPGIISRCLSYIGKNSTLPVIHTSPIPINTYTERITYGDIHNPATVSTMLFQFAIPKTFFQRLTNTLVFLYTSTVIRFQEFLLQVIESKPYDLNIINPPSLVFTNTHFISDKPRPTPSNAVHVGGIHLKPSKKIPQDILDFIEDSPHGVILFTFGSTIAVNSLPRNILTAFKEAIAELPQKVLLKYEGEMEDKPKNVMTIKWLPQRDVLLHKNIKLFVSHGGISGLYEAVDAGVPVLGFPLFGDQHRNIDNLVESGMAVSMELFSITKDTFLKNVLDLVNNDKYTRNAKVALEIFKDRPMSPEKSVVYWTEYVIRHKGAEHLKSQALNLTWYQYFLLDVIALVILFICIVVLIVFKFLKFIRKIYTKIYSSYTKLKSD</sequence>
<keyword evidence="12" id="KW-0732">Signal</keyword>
<keyword evidence="8 12" id="KW-0472">Membrane</keyword>